<sequence>MQRLLERPCPEQFGEKYRLELPLTPEVVLKPAASKNCLQRLTEFVWSVLTLRLGRGLEYGGVLDHMRWPSSAKLCVLRTLPVLENGDWQCRKSWQLRGTRTPLPKKGTRQKMVGGSGEEAPTFRSPSPYLPGAQGSASARRKASLLPLQLLRLSSVQPGVVVPRPERIGRKGSAKDSTHLQIPKWRYKEAKEEKKKAEEAERKRQEKAQKEKQAPSWRKRTCRASAAGGGGGRRAPAGRRAGTGP</sequence>
<evidence type="ECO:0000256" key="1">
    <source>
        <dbReference type="SAM" id="MobiDB-lite"/>
    </source>
</evidence>
<feature type="compositionally biased region" description="Basic and acidic residues" evidence="1">
    <location>
        <begin position="164"/>
        <end position="178"/>
    </location>
</feature>
<reference evidence="2" key="2">
    <citation type="submission" date="2020-08" db="EMBL/GenBank/DDBJ databases">
        <authorList>
            <person name="Shumante A."/>
            <person name="Zimin A.V."/>
            <person name="Puiu D."/>
            <person name="Salzberg S.L."/>
        </authorList>
    </citation>
    <scope>NUCLEOTIDE SEQUENCE</scope>
    <source>
        <strain evidence="2">WC2-LM</strain>
        <tissue evidence="2">Liver</tissue>
    </source>
</reference>
<protein>
    <submittedName>
        <fullName evidence="3">Uncharacterized protein</fullName>
    </submittedName>
</protein>
<gene>
    <name evidence="2" type="ORF">GHT09_005135</name>
    <name evidence="3" type="ORF">MONAX_5E033556</name>
</gene>
<accession>A0A5E4CC00</accession>
<evidence type="ECO:0000313" key="3">
    <source>
        <dbReference type="EMBL" id="VTJ79383.1"/>
    </source>
</evidence>
<name>A0A5E4CC00_MARMO</name>
<dbReference type="AlphaFoldDB" id="A0A5E4CC00"/>
<feature type="region of interest" description="Disordered" evidence="1">
    <location>
        <begin position="164"/>
        <end position="245"/>
    </location>
</feature>
<dbReference type="Proteomes" id="UP000662637">
    <property type="component" value="Unassembled WGS sequence"/>
</dbReference>
<feature type="region of interest" description="Disordered" evidence="1">
    <location>
        <begin position="99"/>
        <end position="136"/>
    </location>
</feature>
<reference evidence="3 4" key="1">
    <citation type="submission" date="2019-04" db="EMBL/GenBank/DDBJ databases">
        <authorList>
            <person name="Alioto T."/>
            <person name="Alioto T."/>
        </authorList>
    </citation>
    <scope>NUCLEOTIDE SEQUENCE [LARGE SCALE GENOMIC DNA]</scope>
</reference>
<feature type="compositionally biased region" description="Low complexity" evidence="1">
    <location>
        <begin position="234"/>
        <end position="245"/>
    </location>
</feature>
<dbReference type="EMBL" id="CABDUW010001177">
    <property type="protein sequence ID" value="VTJ79383.1"/>
    <property type="molecule type" value="Genomic_DNA"/>
</dbReference>
<dbReference type="Proteomes" id="UP000335636">
    <property type="component" value="Unassembled WGS sequence"/>
</dbReference>
<keyword evidence="4" id="KW-1185">Reference proteome</keyword>
<proteinExistence type="predicted"/>
<evidence type="ECO:0000313" key="2">
    <source>
        <dbReference type="EMBL" id="KAF7483412.1"/>
    </source>
</evidence>
<feature type="compositionally biased region" description="Basic and acidic residues" evidence="1">
    <location>
        <begin position="186"/>
        <end position="213"/>
    </location>
</feature>
<dbReference type="EMBL" id="WJEC01000371">
    <property type="protein sequence ID" value="KAF7483412.1"/>
    <property type="molecule type" value="Genomic_DNA"/>
</dbReference>
<organism evidence="3 4">
    <name type="scientific">Marmota monax</name>
    <name type="common">Woodchuck</name>
    <dbReference type="NCBI Taxonomy" id="9995"/>
    <lineage>
        <taxon>Eukaryota</taxon>
        <taxon>Metazoa</taxon>
        <taxon>Chordata</taxon>
        <taxon>Craniata</taxon>
        <taxon>Vertebrata</taxon>
        <taxon>Euteleostomi</taxon>
        <taxon>Mammalia</taxon>
        <taxon>Eutheria</taxon>
        <taxon>Euarchontoglires</taxon>
        <taxon>Glires</taxon>
        <taxon>Rodentia</taxon>
        <taxon>Sciuromorpha</taxon>
        <taxon>Sciuridae</taxon>
        <taxon>Xerinae</taxon>
        <taxon>Marmotini</taxon>
        <taxon>Marmota</taxon>
    </lineage>
</organism>
<evidence type="ECO:0000313" key="4">
    <source>
        <dbReference type="Proteomes" id="UP000335636"/>
    </source>
</evidence>